<dbReference type="SUPFAM" id="SSF52266">
    <property type="entry name" value="SGNH hydrolase"/>
    <property type="match status" value="1"/>
</dbReference>
<evidence type="ECO:0000259" key="2">
    <source>
        <dbReference type="Pfam" id="PF13472"/>
    </source>
</evidence>
<keyword evidence="4" id="KW-1185">Reference proteome</keyword>
<dbReference type="CDD" id="cd01832">
    <property type="entry name" value="SGNH_hydrolase_like_1"/>
    <property type="match status" value="1"/>
</dbReference>
<name>A0ABX0H2N5_9ACTN</name>
<feature type="region of interest" description="Disordered" evidence="1">
    <location>
        <begin position="231"/>
        <end position="250"/>
    </location>
</feature>
<evidence type="ECO:0000313" key="3">
    <source>
        <dbReference type="EMBL" id="NHC16126.1"/>
    </source>
</evidence>
<comment type="caution">
    <text evidence="3">The sequence shown here is derived from an EMBL/GenBank/DDBJ whole genome shotgun (WGS) entry which is preliminary data.</text>
</comment>
<proteinExistence type="predicted"/>
<dbReference type="InterPro" id="IPR053140">
    <property type="entry name" value="GDSL_Rv0518-like"/>
</dbReference>
<dbReference type="RefSeq" id="WP_166284596.1">
    <property type="nucleotide sequence ID" value="NZ_JAANNP010000096.1"/>
</dbReference>
<gene>
    <name evidence="3" type="ORF">G9H71_20270</name>
</gene>
<dbReference type="Pfam" id="PF13472">
    <property type="entry name" value="Lipase_GDSL_2"/>
    <property type="match status" value="1"/>
</dbReference>
<dbReference type="InterPro" id="IPR036514">
    <property type="entry name" value="SGNH_hydro_sf"/>
</dbReference>
<dbReference type="EMBL" id="JAANNP010000096">
    <property type="protein sequence ID" value="NHC16126.1"/>
    <property type="molecule type" value="Genomic_DNA"/>
</dbReference>
<organism evidence="3 4">
    <name type="scientific">Motilibacter deserti</name>
    <dbReference type="NCBI Taxonomy" id="2714956"/>
    <lineage>
        <taxon>Bacteria</taxon>
        <taxon>Bacillati</taxon>
        <taxon>Actinomycetota</taxon>
        <taxon>Actinomycetes</taxon>
        <taxon>Motilibacterales</taxon>
        <taxon>Motilibacteraceae</taxon>
        <taxon>Motilibacter</taxon>
    </lineage>
</organism>
<dbReference type="GO" id="GO:0016787">
    <property type="term" value="F:hydrolase activity"/>
    <property type="evidence" value="ECO:0007669"/>
    <property type="project" value="UniProtKB-KW"/>
</dbReference>
<keyword evidence="3" id="KW-0378">Hydrolase</keyword>
<dbReference type="PANTHER" id="PTHR43784:SF2">
    <property type="entry name" value="GDSL-LIKE LIPASE_ACYLHYDROLASE, PUTATIVE (AFU_ORTHOLOGUE AFUA_2G00820)-RELATED"/>
    <property type="match status" value="1"/>
</dbReference>
<reference evidence="3 4" key="1">
    <citation type="submission" date="2020-03" db="EMBL/GenBank/DDBJ databases">
        <title>Two novel Motilibacter sp.</title>
        <authorList>
            <person name="Liu S."/>
        </authorList>
    </citation>
    <scope>NUCLEOTIDE SEQUENCE [LARGE SCALE GENOMIC DNA]</scope>
    <source>
        <strain evidence="3 4">E257</strain>
    </source>
</reference>
<evidence type="ECO:0000256" key="1">
    <source>
        <dbReference type="SAM" id="MobiDB-lite"/>
    </source>
</evidence>
<accession>A0ABX0H2N5</accession>
<evidence type="ECO:0000313" key="4">
    <source>
        <dbReference type="Proteomes" id="UP000800981"/>
    </source>
</evidence>
<dbReference type="Gene3D" id="3.40.50.1110">
    <property type="entry name" value="SGNH hydrolase"/>
    <property type="match status" value="1"/>
</dbReference>
<feature type="domain" description="SGNH hydrolase-type esterase" evidence="2">
    <location>
        <begin position="5"/>
        <end position="181"/>
    </location>
</feature>
<dbReference type="InterPro" id="IPR013830">
    <property type="entry name" value="SGNH_hydro"/>
</dbReference>
<sequence length="250" mass="26961">MRYVAIGDSFTEGVGDERPDGTPRGWADLVAEGLAVAAGKPISYANLAVRGRLLGPIVTEQLDAALRLAPAPTLVSLNGGGNDMLRPGADMRRLVQMTEDAVRRCQDAGVPLLLLAGANPSQRLPLGRVMNRRGDELTAAVRDLAARYGLVFADAWNDLEIRRAEYWSADRLHLNAAGHRRVAGLVLAALGHQAPAHVLDAGPAQRRRLLAEARFYREHVVPWVGRRVRGRSSGDARTAKHPGWTTVAPG</sequence>
<protein>
    <submittedName>
        <fullName evidence="3">SGNH/GDSL hydrolase family protein</fullName>
    </submittedName>
</protein>
<dbReference type="PANTHER" id="PTHR43784">
    <property type="entry name" value="GDSL-LIKE LIPASE/ACYLHYDROLASE, PUTATIVE (AFU_ORTHOLOGUE AFUA_2G00820)-RELATED"/>
    <property type="match status" value="1"/>
</dbReference>
<dbReference type="Proteomes" id="UP000800981">
    <property type="component" value="Unassembled WGS sequence"/>
</dbReference>